<protein>
    <submittedName>
        <fullName evidence="1">Uncharacterized protein</fullName>
    </submittedName>
</protein>
<sequence length="59" mass="6349">MLSYKFLKDIFAKKMSFIGVPGLRGTTKEAAVAASSTKKAALVPSPNTPKLCFGDWTKV</sequence>
<organism evidence="1 2">
    <name type="scientific">Candidatus Kaiserbacteria bacterium RIFCSPHIGHO2_02_FULL_49_11</name>
    <dbReference type="NCBI Taxonomy" id="1798489"/>
    <lineage>
        <taxon>Bacteria</taxon>
        <taxon>Candidatus Kaiseribacteriota</taxon>
    </lineage>
</organism>
<gene>
    <name evidence="1" type="ORF">A3D62_03065</name>
</gene>
<evidence type="ECO:0000313" key="2">
    <source>
        <dbReference type="Proteomes" id="UP000177659"/>
    </source>
</evidence>
<proteinExistence type="predicted"/>
<evidence type="ECO:0000313" key="1">
    <source>
        <dbReference type="EMBL" id="OGG54998.1"/>
    </source>
</evidence>
<name>A0A1F6D0Q4_9BACT</name>
<dbReference type="Proteomes" id="UP000177659">
    <property type="component" value="Unassembled WGS sequence"/>
</dbReference>
<reference evidence="1 2" key="1">
    <citation type="journal article" date="2016" name="Nat. Commun.">
        <title>Thousands of microbial genomes shed light on interconnected biogeochemical processes in an aquifer system.</title>
        <authorList>
            <person name="Anantharaman K."/>
            <person name="Brown C.T."/>
            <person name="Hug L.A."/>
            <person name="Sharon I."/>
            <person name="Castelle C.J."/>
            <person name="Probst A.J."/>
            <person name="Thomas B.C."/>
            <person name="Singh A."/>
            <person name="Wilkins M.J."/>
            <person name="Karaoz U."/>
            <person name="Brodie E.L."/>
            <person name="Williams K.H."/>
            <person name="Hubbard S.S."/>
            <person name="Banfield J.F."/>
        </authorList>
    </citation>
    <scope>NUCLEOTIDE SEQUENCE [LARGE SCALE GENOMIC DNA]</scope>
</reference>
<dbReference type="EMBL" id="MFLC01000025">
    <property type="protein sequence ID" value="OGG54998.1"/>
    <property type="molecule type" value="Genomic_DNA"/>
</dbReference>
<dbReference type="AlphaFoldDB" id="A0A1F6D0Q4"/>
<comment type="caution">
    <text evidence="1">The sequence shown here is derived from an EMBL/GenBank/DDBJ whole genome shotgun (WGS) entry which is preliminary data.</text>
</comment>
<accession>A0A1F6D0Q4</accession>